<evidence type="ECO:0000313" key="2">
    <source>
        <dbReference type="Proteomes" id="UP000007015"/>
    </source>
</evidence>
<name>B8AYU1_ORYSI</name>
<keyword evidence="2" id="KW-1185">Reference proteome</keyword>
<organism evidence="1 2">
    <name type="scientific">Oryza sativa subsp. indica</name>
    <name type="common">Rice</name>
    <dbReference type="NCBI Taxonomy" id="39946"/>
    <lineage>
        <taxon>Eukaryota</taxon>
        <taxon>Viridiplantae</taxon>
        <taxon>Streptophyta</taxon>
        <taxon>Embryophyta</taxon>
        <taxon>Tracheophyta</taxon>
        <taxon>Spermatophyta</taxon>
        <taxon>Magnoliopsida</taxon>
        <taxon>Liliopsida</taxon>
        <taxon>Poales</taxon>
        <taxon>Poaceae</taxon>
        <taxon>BOP clade</taxon>
        <taxon>Oryzoideae</taxon>
        <taxon>Oryzeae</taxon>
        <taxon>Oryzinae</taxon>
        <taxon>Oryza</taxon>
        <taxon>Oryza sativa</taxon>
    </lineage>
</organism>
<dbReference type="InterPro" id="IPR040256">
    <property type="entry name" value="At4g02000-like"/>
</dbReference>
<sequence length="210" mass="22917">MDKGGKKKGVDLEGLFRGLKLSREELRGMKGSWCLEEKDGGKVQQAVGKLFSPRAGVYNLPFGLMNVDTGRLIGNKIGKALEVDTDEDGSAVGGYLRVKVLMDARKALIRGLMMEGVAGEKENWCGVKYEFLPNFCYSCGVLGHVEECDDKVWKEEEQQFGDWLRVLPMKQRDVRGWSSLWSPGNLPGSLGLGFAAGGGCSGNVLSPPKK</sequence>
<gene>
    <name evidence="1" type="ORF">OsI_20101</name>
</gene>
<dbReference type="Gramene" id="BGIOSGA017980-TA">
    <property type="protein sequence ID" value="BGIOSGA017980-PA"/>
    <property type="gene ID" value="BGIOSGA017980"/>
</dbReference>
<dbReference type="Proteomes" id="UP000007015">
    <property type="component" value="Chromosome 5"/>
</dbReference>
<evidence type="ECO:0000313" key="1">
    <source>
        <dbReference type="EMBL" id="EEC79293.1"/>
    </source>
</evidence>
<dbReference type="EMBL" id="CM000130">
    <property type="protein sequence ID" value="EEC79293.1"/>
    <property type="molecule type" value="Genomic_DNA"/>
</dbReference>
<protein>
    <submittedName>
        <fullName evidence="1">Uncharacterized protein</fullName>
    </submittedName>
</protein>
<proteinExistence type="predicted"/>
<dbReference type="AlphaFoldDB" id="B8AYU1"/>
<reference evidence="1 2" key="1">
    <citation type="journal article" date="2005" name="PLoS Biol.">
        <title>The genomes of Oryza sativa: a history of duplications.</title>
        <authorList>
            <person name="Yu J."/>
            <person name="Wang J."/>
            <person name="Lin W."/>
            <person name="Li S."/>
            <person name="Li H."/>
            <person name="Zhou J."/>
            <person name="Ni P."/>
            <person name="Dong W."/>
            <person name="Hu S."/>
            <person name="Zeng C."/>
            <person name="Zhang J."/>
            <person name="Zhang Y."/>
            <person name="Li R."/>
            <person name="Xu Z."/>
            <person name="Li S."/>
            <person name="Li X."/>
            <person name="Zheng H."/>
            <person name="Cong L."/>
            <person name="Lin L."/>
            <person name="Yin J."/>
            <person name="Geng J."/>
            <person name="Li G."/>
            <person name="Shi J."/>
            <person name="Liu J."/>
            <person name="Lv H."/>
            <person name="Li J."/>
            <person name="Wang J."/>
            <person name="Deng Y."/>
            <person name="Ran L."/>
            <person name="Shi X."/>
            <person name="Wang X."/>
            <person name="Wu Q."/>
            <person name="Li C."/>
            <person name="Ren X."/>
            <person name="Wang J."/>
            <person name="Wang X."/>
            <person name="Li D."/>
            <person name="Liu D."/>
            <person name="Zhang X."/>
            <person name="Ji Z."/>
            <person name="Zhao W."/>
            <person name="Sun Y."/>
            <person name="Zhang Z."/>
            <person name="Bao J."/>
            <person name="Han Y."/>
            <person name="Dong L."/>
            <person name="Ji J."/>
            <person name="Chen P."/>
            <person name="Wu S."/>
            <person name="Liu J."/>
            <person name="Xiao Y."/>
            <person name="Bu D."/>
            <person name="Tan J."/>
            <person name="Yang L."/>
            <person name="Ye C."/>
            <person name="Zhang J."/>
            <person name="Xu J."/>
            <person name="Zhou Y."/>
            <person name="Yu Y."/>
            <person name="Zhang B."/>
            <person name="Zhuang S."/>
            <person name="Wei H."/>
            <person name="Liu B."/>
            <person name="Lei M."/>
            <person name="Yu H."/>
            <person name="Li Y."/>
            <person name="Xu H."/>
            <person name="Wei S."/>
            <person name="He X."/>
            <person name="Fang L."/>
            <person name="Zhang Z."/>
            <person name="Zhang Y."/>
            <person name="Huang X."/>
            <person name="Su Z."/>
            <person name="Tong W."/>
            <person name="Li J."/>
            <person name="Tong Z."/>
            <person name="Li S."/>
            <person name="Ye J."/>
            <person name="Wang L."/>
            <person name="Fang L."/>
            <person name="Lei T."/>
            <person name="Chen C."/>
            <person name="Chen H."/>
            <person name="Xu Z."/>
            <person name="Li H."/>
            <person name="Huang H."/>
            <person name="Zhang F."/>
            <person name="Xu H."/>
            <person name="Li N."/>
            <person name="Zhao C."/>
            <person name="Li S."/>
            <person name="Dong L."/>
            <person name="Huang Y."/>
            <person name="Li L."/>
            <person name="Xi Y."/>
            <person name="Qi Q."/>
            <person name="Li W."/>
            <person name="Zhang B."/>
            <person name="Hu W."/>
            <person name="Zhang Y."/>
            <person name="Tian X."/>
            <person name="Jiao Y."/>
            <person name="Liang X."/>
            <person name="Jin J."/>
            <person name="Gao L."/>
            <person name="Zheng W."/>
            <person name="Hao B."/>
            <person name="Liu S."/>
            <person name="Wang W."/>
            <person name="Yuan L."/>
            <person name="Cao M."/>
            <person name="McDermott J."/>
            <person name="Samudrala R."/>
            <person name="Wang J."/>
            <person name="Wong G.K."/>
            <person name="Yang H."/>
        </authorList>
    </citation>
    <scope>NUCLEOTIDE SEQUENCE [LARGE SCALE GENOMIC DNA]</scope>
    <source>
        <strain evidence="2">cv. 93-11</strain>
    </source>
</reference>
<dbReference type="PANTHER" id="PTHR31286">
    <property type="entry name" value="GLYCINE-RICH CELL WALL STRUCTURAL PROTEIN 1.8-LIKE"/>
    <property type="match status" value="1"/>
</dbReference>
<dbReference type="HOGENOM" id="CLU_1311950_0_0_1"/>
<accession>B8AYU1</accession>
<dbReference type="PANTHER" id="PTHR31286:SF180">
    <property type="entry name" value="OS10G0362600 PROTEIN"/>
    <property type="match status" value="1"/>
</dbReference>